<dbReference type="CDD" id="cd06588">
    <property type="entry name" value="PhnB_like"/>
    <property type="match status" value="1"/>
</dbReference>
<dbReference type="PANTHER" id="PTHR33990">
    <property type="entry name" value="PROTEIN YJDN-RELATED"/>
    <property type="match status" value="1"/>
</dbReference>
<evidence type="ECO:0000259" key="1">
    <source>
        <dbReference type="Pfam" id="PF06983"/>
    </source>
</evidence>
<name>A0A840PV43_URETH</name>
<evidence type="ECO:0000313" key="2">
    <source>
        <dbReference type="EMBL" id="MBB5149750.1"/>
    </source>
</evidence>
<proteinExistence type="predicted"/>
<keyword evidence="3" id="KW-1185">Reference proteome</keyword>
<protein>
    <submittedName>
        <fullName evidence="2">PhnB protein</fullName>
    </submittedName>
</protein>
<dbReference type="AlphaFoldDB" id="A0A840PV43"/>
<reference evidence="2 3" key="1">
    <citation type="submission" date="2020-08" db="EMBL/GenBank/DDBJ databases">
        <title>Genomic Encyclopedia of Type Strains, Phase IV (KMG-IV): sequencing the most valuable type-strain genomes for metagenomic binning, comparative biology and taxonomic classification.</title>
        <authorList>
            <person name="Goeker M."/>
        </authorList>
    </citation>
    <scope>NUCLEOTIDE SEQUENCE [LARGE SCALE GENOMIC DNA]</scope>
    <source>
        <strain evidence="2 3">DSM 10633</strain>
    </source>
</reference>
<dbReference type="PANTHER" id="PTHR33990:SF1">
    <property type="entry name" value="PROTEIN YJDN"/>
    <property type="match status" value="1"/>
</dbReference>
<dbReference type="RefSeq" id="WP_168412879.1">
    <property type="nucleotide sequence ID" value="NZ_JAAXPW010000063.1"/>
</dbReference>
<dbReference type="Gene3D" id="3.10.180.10">
    <property type="entry name" value="2,3-Dihydroxybiphenyl 1,2-Dioxygenase, domain 1"/>
    <property type="match status" value="1"/>
</dbReference>
<dbReference type="InterPro" id="IPR029068">
    <property type="entry name" value="Glyas_Bleomycin-R_OHBP_Dase"/>
</dbReference>
<evidence type="ECO:0000313" key="3">
    <source>
        <dbReference type="Proteomes" id="UP000557217"/>
    </source>
</evidence>
<dbReference type="EMBL" id="JACHGZ010000027">
    <property type="protein sequence ID" value="MBB5149750.1"/>
    <property type="molecule type" value="Genomic_DNA"/>
</dbReference>
<dbReference type="Proteomes" id="UP000557217">
    <property type="component" value="Unassembled WGS sequence"/>
</dbReference>
<accession>A0A840PV43</accession>
<dbReference type="Pfam" id="PF06983">
    <property type="entry name" value="3-dmu-9_3-mt"/>
    <property type="match status" value="1"/>
</dbReference>
<dbReference type="SUPFAM" id="SSF54593">
    <property type="entry name" value="Glyoxalase/Bleomycin resistance protein/Dihydroxybiphenyl dioxygenase"/>
    <property type="match status" value="1"/>
</dbReference>
<organism evidence="2 3">
    <name type="scientific">Ureibacillus thermosphaericus</name>
    <dbReference type="NCBI Taxonomy" id="51173"/>
    <lineage>
        <taxon>Bacteria</taxon>
        <taxon>Bacillati</taxon>
        <taxon>Bacillota</taxon>
        <taxon>Bacilli</taxon>
        <taxon>Bacillales</taxon>
        <taxon>Caryophanaceae</taxon>
        <taxon>Ureibacillus</taxon>
    </lineage>
</organism>
<sequence>MALEVYLIFNGNCREAIEFYAKVFETEKPYIQTYGEAYQDNSEFNMPEEAKNLIMHANLNVRGSRLMFSDTFPGNPYTIGNNITVAFIDDDLNFMKRAFEMLKEGGKVEMELQETFWSKAYGSLTDKFGVNWQFNHESKEQ</sequence>
<feature type="domain" description="PhnB-like" evidence="1">
    <location>
        <begin position="6"/>
        <end position="133"/>
    </location>
</feature>
<comment type="caution">
    <text evidence="2">The sequence shown here is derived from an EMBL/GenBank/DDBJ whole genome shotgun (WGS) entry which is preliminary data.</text>
</comment>
<dbReference type="InterPro" id="IPR028973">
    <property type="entry name" value="PhnB-like"/>
</dbReference>
<gene>
    <name evidence="2" type="ORF">HNR36_002142</name>
</gene>